<accession>A0A370L821</accession>
<keyword evidence="2" id="KW-0808">Transferase</keyword>
<dbReference type="Proteomes" id="UP000255207">
    <property type="component" value="Unassembled WGS sequence"/>
</dbReference>
<organism evidence="2 3">
    <name type="scientific">Bosea caraganae</name>
    <dbReference type="NCBI Taxonomy" id="2763117"/>
    <lineage>
        <taxon>Bacteria</taxon>
        <taxon>Pseudomonadati</taxon>
        <taxon>Pseudomonadota</taxon>
        <taxon>Alphaproteobacteria</taxon>
        <taxon>Hyphomicrobiales</taxon>
        <taxon>Boseaceae</taxon>
        <taxon>Bosea</taxon>
    </lineage>
</organism>
<proteinExistence type="predicted"/>
<dbReference type="InterPro" id="IPR052514">
    <property type="entry name" value="SAM-dependent_MTase"/>
</dbReference>
<sequence>MAQVEASASGAATGLARVETTAGATAAGLARVEATAGATAAGLARVENYAGQLLRSRAVPLGTEVLCRTSFGWLLVPAEDLRLVSTMVEVGDAFEPGTSLVLQRMLGPGDQAVDVGANIGSLTLVMAASVGTGGKVVAFEPTPRCADLLRRTIALKGAEGAVTIVQCAIGSAEATAKLHLGLTSSHNSLLPLADGEGGIEVPVRTLDSALPDGMHPKLVKVDVEGMELEVLRGMPRLLESTPGLAMIVEFGASHLERLGMDPAGWLGAFAEHGFRPWEISEGDGSIRAIVPSDLDGVFSVNLLMLRRPPSDWPKLVVRT</sequence>
<dbReference type="InterPro" id="IPR029063">
    <property type="entry name" value="SAM-dependent_MTases_sf"/>
</dbReference>
<protein>
    <submittedName>
        <fullName evidence="2">FkbM family methyltransferase</fullName>
    </submittedName>
</protein>
<dbReference type="PANTHER" id="PTHR34203:SF15">
    <property type="entry name" value="SLL1173 PROTEIN"/>
    <property type="match status" value="1"/>
</dbReference>
<dbReference type="NCBIfam" id="TIGR01444">
    <property type="entry name" value="fkbM_fam"/>
    <property type="match status" value="1"/>
</dbReference>
<keyword evidence="2" id="KW-0489">Methyltransferase</keyword>
<dbReference type="Pfam" id="PF05050">
    <property type="entry name" value="Methyltransf_21"/>
    <property type="match status" value="1"/>
</dbReference>
<gene>
    <name evidence="2" type="ORF">DWE98_10840</name>
</gene>
<evidence type="ECO:0000313" key="3">
    <source>
        <dbReference type="Proteomes" id="UP000255207"/>
    </source>
</evidence>
<dbReference type="InterPro" id="IPR006342">
    <property type="entry name" value="FkbM_mtfrase"/>
</dbReference>
<dbReference type="SUPFAM" id="SSF53335">
    <property type="entry name" value="S-adenosyl-L-methionine-dependent methyltransferases"/>
    <property type="match status" value="1"/>
</dbReference>
<keyword evidence="3" id="KW-1185">Reference proteome</keyword>
<evidence type="ECO:0000259" key="1">
    <source>
        <dbReference type="Pfam" id="PF05050"/>
    </source>
</evidence>
<dbReference type="GO" id="GO:0008168">
    <property type="term" value="F:methyltransferase activity"/>
    <property type="evidence" value="ECO:0007669"/>
    <property type="project" value="UniProtKB-KW"/>
</dbReference>
<comment type="caution">
    <text evidence="2">The sequence shown here is derived from an EMBL/GenBank/DDBJ whole genome shotgun (WGS) entry which is preliminary data.</text>
</comment>
<reference evidence="3" key="1">
    <citation type="submission" date="2018-07" db="EMBL/GenBank/DDBJ databases">
        <authorList>
            <person name="Safronova V.I."/>
            <person name="Chirak E.R."/>
            <person name="Sazanova A.L."/>
        </authorList>
    </citation>
    <scope>NUCLEOTIDE SEQUENCE [LARGE SCALE GENOMIC DNA]</scope>
    <source>
        <strain evidence="3">RCAM04685</strain>
    </source>
</reference>
<feature type="domain" description="Methyltransferase FkbM" evidence="1">
    <location>
        <begin position="114"/>
        <end position="275"/>
    </location>
</feature>
<evidence type="ECO:0000313" key="2">
    <source>
        <dbReference type="EMBL" id="RDJ26310.1"/>
    </source>
</evidence>
<dbReference type="Gene3D" id="3.40.50.150">
    <property type="entry name" value="Vaccinia Virus protein VP39"/>
    <property type="match status" value="1"/>
</dbReference>
<dbReference type="PANTHER" id="PTHR34203">
    <property type="entry name" value="METHYLTRANSFERASE, FKBM FAMILY PROTEIN"/>
    <property type="match status" value="1"/>
</dbReference>
<dbReference type="GO" id="GO:0032259">
    <property type="term" value="P:methylation"/>
    <property type="evidence" value="ECO:0007669"/>
    <property type="project" value="UniProtKB-KW"/>
</dbReference>
<name>A0A370L821_9HYPH</name>
<dbReference type="EMBL" id="QQTP01000004">
    <property type="protein sequence ID" value="RDJ26310.1"/>
    <property type="molecule type" value="Genomic_DNA"/>
</dbReference>
<dbReference type="AlphaFoldDB" id="A0A370L821"/>